<evidence type="ECO:0008006" key="12">
    <source>
        <dbReference type="Google" id="ProtNLM"/>
    </source>
</evidence>
<comment type="subcellular location">
    <subcellularLocation>
        <location evidence="1">Cell membrane</location>
        <topology evidence="1">Multi-pass membrane protein</topology>
    </subcellularLocation>
</comment>
<dbReference type="InterPro" id="IPR024529">
    <property type="entry name" value="ECF_trnsprt_substrate-spec"/>
</dbReference>
<dbReference type="PATRIC" id="fig|525284.18.peg.832"/>
<dbReference type="InterPro" id="IPR025720">
    <property type="entry name" value="RibU"/>
</dbReference>
<feature type="transmembrane region" description="Helical" evidence="9">
    <location>
        <begin position="109"/>
        <end position="130"/>
    </location>
</feature>
<feature type="transmembrane region" description="Helical" evidence="9">
    <location>
        <begin position="173"/>
        <end position="200"/>
    </location>
</feature>
<name>E3DA31_GARV3</name>
<feature type="transmembrane region" description="Helical" evidence="9">
    <location>
        <begin position="45"/>
        <end position="66"/>
    </location>
</feature>
<proteinExistence type="inferred from homology"/>
<keyword evidence="4" id="KW-1003">Cell membrane</keyword>
<dbReference type="GO" id="GO:0032217">
    <property type="term" value="F:riboflavin transmembrane transporter activity"/>
    <property type="evidence" value="ECO:0007669"/>
    <property type="project" value="InterPro"/>
</dbReference>
<evidence type="ECO:0000256" key="6">
    <source>
        <dbReference type="ARBA" id="ARBA00022989"/>
    </source>
</evidence>
<sequence length="211" mass="22712">MKETEALMSISRENNHKTSNHTANNKVANNHATYSGTNYWSSEKIAKYALFVALSIAVSFIEFPLIPDLSYLKYDPSGIVCLIAGFAYGPFAAAIVSVLGFAPHFFTNPFGAIMAILVSMGASVSAAIVYKKIRTKEGAIISLIVGSVVAIALAIVGNLIITPFYAHMSVEQVAALIVPALLPFNAIKLAIHCVITMLVYKPVSKLLNYNK</sequence>
<dbReference type="HOGENOM" id="CLU_086673_0_0_11"/>
<dbReference type="PANTHER" id="PTHR38438">
    <property type="entry name" value="RIBOFLAVIN TRANSPORTER RIBU"/>
    <property type="match status" value="1"/>
</dbReference>
<dbReference type="EMBL" id="CP002104">
    <property type="protein sequence ID" value="ADP38925.1"/>
    <property type="molecule type" value="Genomic_DNA"/>
</dbReference>
<dbReference type="Proteomes" id="UP000001453">
    <property type="component" value="Chromosome"/>
</dbReference>
<feature type="region of interest" description="Disordered" evidence="8">
    <location>
        <begin position="1"/>
        <end position="23"/>
    </location>
</feature>
<organism evidence="10 11">
    <name type="scientific">Gardnerella vaginalis (strain ATCC 14019 / 317)</name>
    <dbReference type="NCBI Taxonomy" id="525284"/>
    <lineage>
        <taxon>Bacteria</taxon>
        <taxon>Bacillati</taxon>
        <taxon>Actinomycetota</taxon>
        <taxon>Actinomycetes</taxon>
        <taxon>Bifidobacteriales</taxon>
        <taxon>Bifidobacteriaceae</taxon>
        <taxon>Gardnerella</taxon>
    </lineage>
</organism>
<dbReference type="AlphaFoldDB" id="E3DA31"/>
<evidence type="ECO:0000256" key="1">
    <source>
        <dbReference type="ARBA" id="ARBA00004651"/>
    </source>
</evidence>
<dbReference type="KEGG" id="gvg:HMPREF0421_20843"/>
<dbReference type="OrthoDB" id="9809216at2"/>
<dbReference type="Gene3D" id="1.10.1760.20">
    <property type="match status" value="1"/>
</dbReference>
<comment type="similarity">
    <text evidence="2">Belongs to the prokaryotic riboflavin transporter (P-RFT) (TC 2.A.87) family.</text>
</comment>
<keyword evidence="3" id="KW-0813">Transport</keyword>
<dbReference type="PANTHER" id="PTHR38438:SF1">
    <property type="entry name" value="RIBOFLAVIN TRANSPORTER RIBU"/>
    <property type="match status" value="1"/>
</dbReference>
<evidence type="ECO:0000256" key="3">
    <source>
        <dbReference type="ARBA" id="ARBA00022448"/>
    </source>
</evidence>
<protein>
    <recommendedName>
        <fullName evidence="12">Riboflavin transporter</fullName>
    </recommendedName>
</protein>
<dbReference type="GO" id="GO:0005886">
    <property type="term" value="C:plasma membrane"/>
    <property type="evidence" value="ECO:0007669"/>
    <property type="project" value="UniProtKB-SubCell"/>
</dbReference>
<keyword evidence="7 9" id="KW-0472">Membrane</keyword>
<reference evidence="10 11" key="1">
    <citation type="journal article" date="2010" name="PLoS ONE">
        <title>Comparative genomics of Gardnerella vaginalis strains reveals substantial differences in metabolic and virulence potential.</title>
        <authorList>
            <person name="Yeoman C.J."/>
            <person name="Yildirim S."/>
            <person name="Thomas S.M."/>
            <person name="Durkin A.S."/>
            <person name="Torralba M."/>
            <person name="Sutton G."/>
            <person name="Buhay C.J."/>
            <person name="Ding Y."/>
            <person name="Dugan-Rocha S.P."/>
            <person name="Muzny D.M."/>
            <person name="Qin X."/>
            <person name="Gibbs R.A."/>
            <person name="Leigh S.R."/>
            <person name="Stumpf R."/>
            <person name="White B.A."/>
            <person name="Highlander S.K."/>
            <person name="Nelson K.E."/>
            <person name="Wilson B.A."/>
        </authorList>
    </citation>
    <scope>NUCLEOTIDE SEQUENCE [LARGE SCALE GENOMIC DNA]</scope>
    <source>
        <strain evidence="11">ATCC 14019 / 317</strain>
    </source>
</reference>
<accession>E3DA31</accession>
<evidence type="ECO:0000256" key="9">
    <source>
        <dbReference type="SAM" id="Phobius"/>
    </source>
</evidence>
<feature type="transmembrane region" description="Helical" evidence="9">
    <location>
        <begin position="139"/>
        <end position="161"/>
    </location>
</feature>
<evidence type="ECO:0000256" key="2">
    <source>
        <dbReference type="ARBA" id="ARBA00005540"/>
    </source>
</evidence>
<keyword evidence="6 9" id="KW-1133">Transmembrane helix</keyword>
<evidence type="ECO:0000256" key="4">
    <source>
        <dbReference type="ARBA" id="ARBA00022475"/>
    </source>
</evidence>
<evidence type="ECO:0000256" key="5">
    <source>
        <dbReference type="ARBA" id="ARBA00022692"/>
    </source>
</evidence>
<keyword evidence="5 9" id="KW-0812">Transmembrane</keyword>
<evidence type="ECO:0000313" key="10">
    <source>
        <dbReference type="EMBL" id="ADP38925.1"/>
    </source>
</evidence>
<evidence type="ECO:0000313" key="11">
    <source>
        <dbReference type="Proteomes" id="UP000001453"/>
    </source>
</evidence>
<dbReference type="Pfam" id="PF12822">
    <property type="entry name" value="ECF_trnsprt"/>
    <property type="match status" value="1"/>
</dbReference>
<evidence type="ECO:0000256" key="7">
    <source>
        <dbReference type="ARBA" id="ARBA00023136"/>
    </source>
</evidence>
<feature type="transmembrane region" description="Helical" evidence="9">
    <location>
        <begin position="78"/>
        <end position="103"/>
    </location>
</feature>
<evidence type="ECO:0000256" key="8">
    <source>
        <dbReference type="SAM" id="MobiDB-lite"/>
    </source>
</evidence>
<gene>
    <name evidence="10" type="ordered locus">HMPREF0421_20843</name>
</gene>